<organism evidence="1 2">
    <name type="scientific">Mauremys mutica</name>
    <name type="common">yellowpond turtle</name>
    <dbReference type="NCBI Taxonomy" id="74926"/>
    <lineage>
        <taxon>Eukaryota</taxon>
        <taxon>Metazoa</taxon>
        <taxon>Chordata</taxon>
        <taxon>Craniata</taxon>
        <taxon>Vertebrata</taxon>
        <taxon>Euteleostomi</taxon>
        <taxon>Archelosauria</taxon>
        <taxon>Testudinata</taxon>
        <taxon>Testudines</taxon>
        <taxon>Cryptodira</taxon>
        <taxon>Durocryptodira</taxon>
        <taxon>Testudinoidea</taxon>
        <taxon>Geoemydidae</taxon>
        <taxon>Geoemydinae</taxon>
        <taxon>Mauremys</taxon>
    </lineage>
</organism>
<reference evidence="1" key="1">
    <citation type="submission" date="2021-09" db="EMBL/GenBank/DDBJ databases">
        <title>The genome of Mauremys mutica provides insights into the evolution of semi-aquatic lifestyle.</title>
        <authorList>
            <person name="Gong S."/>
            <person name="Gao Y."/>
        </authorList>
    </citation>
    <scope>NUCLEOTIDE SEQUENCE</scope>
    <source>
        <strain evidence="1">MM-2020</strain>
        <tissue evidence="1">Muscle</tissue>
    </source>
</reference>
<gene>
    <name evidence="1" type="ORF">KIL84_010527</name>
</gene>
<evidence type="ECO:0000313" key="2">
    <source>
        <dbReference type="Proteomes" id="UP000827986"/>
    </source>
</evidence>
<protein>
    <submittedName>
        <fullName evidence="1">Uncharacterized protein</fullName>
    </submittedName>
</protein>
<dbReference type="Proteomes" id="UP000827986">
    <property type="component" value="Unassembled WGS sequence"/>
</dbReference>
<name>A0A9D3XD35_9SAUR</name>
<comment type="caution">
    <text evidence="1">The sequence shown here is derived from an EMBL/GenBank/DDBJ whole genome shotgun (WGS) entry which is preliminary data.</text>
</comment>
<accession>A0A9D3XD35</accession>
<sequence>MGHTKPLWKVLNYITQPLVWLIKMQQDLCTFCNQPLKEETNCQKAGITGKLPNFLISECNLNNDCGNITHSSFYNKLQSTSVLKMWQHMVHKDCCVCARVRLYVCGLQSHAITSEPFFV</sequence>
<keyword evidence="2" id="KW-1185">Reference proteome</keyword>
<dbReference type="AlphaFoldDB" id="A0A9D3XD35"/>
<dbReference type="EMBL" id="JAHDVG010000474">
    <property type="protein sequence ID" value="KAH1176825.1"/>
    <property type="molecule type" value="Genomic_DNA"/>
</dbReference>
<evidence type="ECO:0000313" key="1">
    <source>
        <dbReference type="EMBL" id="KAH1176825.1"/>
    </source>
</evidence>
<proteinExistence type="predicted"/>